<proteinExistence type="predicted"/>
<dbReference type="RefSeq" id="WP_089384106.1">
    <property type="nucleotide sequence ID" value="NZ_FZNQ01000004.1"/>
</dbReference>
<keyword evidence="3" id="KW-1185">Reference proteome</keyword>
<gene>
    <name evidence="2" type="ORF">SAMN06264855_10453</name>
</gene>
<keyword evidence="1" id="KW-1133">Transmembrane helix</keyword>
<evidence type="ECO:0000256" key="1">
    <source>
        <dbReference type="SAM" id="Phobius"/>
    </source>
</evidence>
<dbReference type="OrthoDB" id="174349at2157"/>
<accession>A0A238VTI7</accession>
<keyword evidence="1" id="KW-0472">Membrane</keyword>
<keyword evidence="1" id="KW-0812">Transmembrane</keyword>
<dbReference type="AlphaFoldDB" id="A0A238VTI7"/>
<dbReference type="Proteomes" id="UP000198397">
    <property type="component" value="Unassembled WGS sequence"/>
</dbReference>
<feature type="transmembrane region" description="Helical" evidence="1">
    <location>
        <begin position="35"/>
        <end position="60"/>
    </location>
</feature>
<dbReference type="EMBL" id="FZNQ01000004">
    <property type="protein sequence ID" value="SNR37558.1"/>
    <property type="molecule type" value="Genomic_DNA"/>
</dbReference>
<organism evidence="2 3">
    <name type="scientific">Halorubrum vacuolatum</name>
    <name type="common">Natronobacterium vacuolatum</name>
    <dbReference type="NCBI Taxonomy" id="63740"/>
    <lineage>
        <taxon>Archaea</taxon>
        <taxon>Methanobacteriati</taxon>
        <taxon>Methanobacteriota</taxon>
        <taxon>Stenosarchaea group</taxon>
        <taxon>Halobacteria</taxon>
        <taxon>Halobacteriales</taxon>
        <taxon>Haloferacaceae</taxon>
        <taxon>Halorubrum</taxon>
    </lineage>
</organism>
<reference evidence="2 3" key="1">
    <citation type="submission" date="2017-06" db="EMBL/GenBank/DDBJ databases">
        <authorList>
            <person name="Kim H.J."/>
            <person name="Triplett B.A."/>
        </authorList>
    </citation>
    <scope>NUCLEOTIDE SEQUENCE [LARGE SCALE GENOMIC DNA]</scope>
    <source>
        <strain evidence="2 3">DSM 8800</strain>
    </source>
</reference>
<name>A0A238VTI7_HALVU</name>
<evidence type="ECO:0000313" key="3">
    <source>
        <dbReference type="Proteomes" id="UP000198397"/>
    </source>
</evidence>
<sequence length="69" mass="7422">MDRSRFVQLTLLAFGLVLASFVVRGTTRLVASYELAVMLSAPLLFASVLLIAGLVLLATLDVTGIRPME</sequence>
<protein>
    <submittedName>
        <fullName evidence="2">Uncharacterized protein</fullName>
    </submittedName>
</protein>
<evidence type="ECO:0000313" key="2">
    <source>
        <dbReference type="EMBL" id="SNR37558.1"/>
    </source>
</evidence>